<evidence type="ECO:0000259" key="13">
    <source>
        <dbReference type="PROSITE" id="PS50110"/>
    </source>
</evidence>
<organism evidence="14 15">
    <name type="scientific">Desulfobacula phenolica</name>
    <dbReference type="NCBI Taxonomy" id="90732"/>
    <lineage>
        <taxon>Bacteria</taxon>
        <taxon>Pseudomonadati</taxon>
        <taxon>Thermodesulfobacteriota</taxon>
        <taxon>Desulfobacteria</taxon>
        <taxon>Desulfobacterales</taxon>
        <taxon>Desulfobacteraceae</taxon>
        <taxon>Desulfobacula</taxon>
    </lineage>
</organism>
<dbReference type="PROSITE" id="PS00675">
    <property type="entry name" value="SIGMA54_INTERACT_1"/>
    <property type="match status" value="1"/>
</dbReference>
<evidence type="ECO:0000259" key="12">
    <source>
        <dbReference type="PROSITE" id="PS50045"/>
    </source>
</evidence>
<keyword evidence="2" id="KW-0963">Cytoplasm</keyword>
<dbReference type="Proteomes" id="UP000199608">
    <property type="component" value="Unassembled WGS sequence"/>
</dbReference>
<evidence type="ECO:0000256" key="7">
    <source>
        <dbReference type="ARBA" id="ARBA00023015"/>
    </source>
</evidence>
<evidence type="ECO:0000256" key="1">
    <source>
        <dbReference type="ARBA" id="ARBA00004496"/>
    </source>
</evidence>
<keyword evidence="9" id="KW-0010">Activator</keyword>
<feature type="domain" description="Response regulatory" evidence="13">
    <location>
        <begin position="6"/>
        <end position="120"/>
    </location>
</feature>
<dbReference type="Pfam" id="PF02954">
    <property type="entry name" value="HTH_8"/>
    <property type="match status" value="1"/>
</dbReference>
<dbReference type="SUPFAM" id="SSF52172">
    <property type="entry name" value="CheY-like"/>
    <property type="match status" value="1"/>
</dbReference>
<dbReference type="PROSITE" id="PS50110">
    <property type="entry name" value="RESPONSE_REGULATORY"/>
    <property type="match status" value="1"/>
</dbReference>
<dbReference type="FunFam" id="3.40.50.300:FF:000006">
    <property type="entry name" value="DNA-binding transcriptional regulator NtrC"/>
    <property type="match status" value="1"/>
</dbReference>
<evidence type="ECO:0000256" key="4">
    <source>
        <dbReference type="ARBA" id="ARBA00022741"/>
    </source>
</evidence>
<gene>
    <name evidence="14" type="ORF">SAMN04487931_105277</name>
</gene>
<dbReference type="CDD" id="cd17536">
    <property type="entry name" value="REC_YesN-like"/>
    <property type="match status" value="1"/>
</dbReference>
<evidence type="ECO:0000256" key="9">
    <source>
        <dbReference type="ARBA" id="ARBA00023159"/>
    </source>
</evidence>
<dbReference type="PANTHER" id="PTHR32071">
    <property type="entry name" value="TRANSCRIPTIONAL REGULATORY PROTEIN"/>
    <property type="match status" value="1"/>
</dbReference>
<dbReference type="Pfam" id="PF00072">
    <property type="entry name" value="Response_reg"/>
    <property type="match status" value="1"/>
</dbReference>
<keyword evidence="3 11" id="KW-0597">Phosphoprotein</keyword>
<dbReference type="GO" id="GO:0005737">
    <property type="term" value="C:cytoplasm"/>
    <property type="evidence" value="ECO:0007669"/>
    <property type="project" value="UniProtKB-SubCell"/>
</dbReference>
<dbReference type="Pfam" id="PF00158">
    <property type="entry name" value="Sigma54_activat"/>
    <property type="match status" value="1"/>
</dbReference>
<dbReference type="GO" id="GO:0006355">
    <property type="term" value="P:regulation of DNA-templated transcription"/>
    <property type="evidence" value="ECO:0007669"/>
    <property type="project" value="InterPro"/>
</dbReference>
<evidence type="ECO:0000256" key="8">
    <source>
        <dbReference type="ARBA" id="ARBA00023125"/>
    </source>
</evidence>
<dbReference type="PROSITE" id="PS00688">
    <property type="entry name" value="SIGMA54_INTERACT_3"/>
    <property type="match status" value="1"/>
</dbReference>
<evidence type="ECO:0000313" key="14">
    <source>
        <dbReference type="EMBL" id="SDU20621.1"/>
    </source>
</evidence>
<evidence type="ECO:0000256" key="6">
    <source>
        <dbReference type="ARBA" id="ARBA00023012"/>
    </source>
</evidence>
<comment type="subcellular location">
    <subcellularLocation>
        <location evidence="1">Cytoplasm</location>
    </subcellularLocation>
</comment>
<dbReference type="InterPro" id="IPR002078">
    <property type="entry name" value="Sigma_54_int"/>
</dbReference>
<dbReference type="PROSITE" id="PS50045">
    <property type="entry name" value="SIGMA54_INTERACT_4"/>
    <property type="match status" value="1"/>
</dbReference>
<dbReference type="SUPFAM" id="SSF46689">
    <property type="entry name" value="Homeodomain-like"/>
    <property type="match status" value="1"/>
</dbReference>
<dbReference type="RefSeq" id="WP_092233658.1">
    <property type="nucleotide sequence ID" value="NZ_FNLL01000005.1"/>
</dbReference>
<keyword evidence="15" id="KW-1185">Reference proteome</keyword>
<name>A0A1H2GMB4_9BACT</name>
<dbReference type="Gene3D" id="1.10.8.60">
    <property type="match status" value="1"/>
</dbReference>
<dbReference type="Pfam" id="PF25601">
    <property type="entry name" value="AAA_lid_14"/>
    <property type="match status" value="1"/>
</dbReference>
<dbReference type="FunFam" id="3.40.50.2300:FF:000018">
    <property type="entry name" value="DNA-binding transcriptional regulator NtrC"/>
    <property type="match status" value="1"/>
</dbReference>
<evidence type="ECO:0000313" key="15">
    <source>
        <dbReference type="Proteomes" id="UP000199608"/>
    </source>
</evidence>
<dbReference type="GO" id="GO:0043565">
    <property type="term" value="F:sequence-specific DNA binding"/>
    <property type="evidence" value="ECO:0007669"/>
    <property type="project" value="InterPro"/>
</dbReference>
<dbReference type="InterPro" id="IPR025944">
    <property type="entry name" value="Sigma_54_int_dom_CS"/>
</dbReference>
<feature type="domain" description="Sigma-54 factor interaction" evidence="12">
    <location>
        <begin position="145"/>
        <end position="374"/>
    </location>
</feature>
<keyword evidence="4" id="KW-0547">Nucleotide-binding</keyword>
<accession>A0A1H2GMB4</accession>
<evidence type="ECO:0000256" key="11">
    <source>
        <dbReference type="PROSITE-ProRule" id="PRU00169"/>
    </source>
</evidence>
<keyword evidence="6" id="KW-0902">Two-component regulatory system</keyword>
<dbReference type="CDD" id="cd00009">
    <property type="entry name" value="AAA"/>
    <property type="match status" value="1"/>
</dbReference>
<dbReference type="Gene3D" id="3.40.50.300">
    <property type="entry name" value="P-loop containing nucleotide triphosphate hydrolases"/>
    <property type="match status" value="1"/>
</dbReference>
<dbReference type="EMBL" id="FNLL01000005">
    <property type="protein sequence ID" value="SDU20621.1"/>
    <property type="molecule type" value="Genomic_DNA"/>
</dbReference>
<dbReference type="InterPro" id="IPR027417">
    <property type="entry name" value="P-loop_NTPase"/>
</dbReference>
<dbReference type="Gene3D" id="1.10.10.60">
    <property type="entry name" value="Homeodomain-like"/>
    <property type="match status" value="1"/>
</dbReference>
<feature type="modified residue" description="4-aspartylphosphate" evidence="11">
    <location>
        <position position="55"/>
    </location>
</feature>
<evidence type="ECO:0000256" key="2">
    <source>
        <dbReference type="ARBA" id="ARBA00022490"/>
    </source>
</evidence>
<keyword evidence="5" id="KW-0067">ATP-binding</keyword>
<protein>
    <submittedName>
        <fullName evidence="14">Two component, sigma54 specific, transcriptional regulator, Fis family</fullName>
    </submittedName>
</protein>
<dbReference type="SMART" id="SM00382">
    <property type="entry name" value="AAA"/>
    <property type="match status" value="1"/>
</dbReference>
<dbReference type="AlphaFoldDB" id="A0A1H2GMB4"/>
<dbReference type="InterPro" id="IPR009057">
    <property type="entry name" value="Homeodomain-like_sf"/>
</dbReference>
<dbReference type="GO" id="GO:0005524">
    <property type="term" value="F:ATP binding"/>
    <property type="evidence" value="ECO:0007669"/>
    <property type="project" value="UniProtKB-KW"/>
</dbReference>
<dbReference type="SMART" id="SM00448">
    <property type="entry name" value="REC"/>
    <property type="match status" value="1"/>
</dbReference>
<dbReference type="InterPro" id="IPR058031">
    <property type="entry name" value="AAA_lid_NorR"/>
</dbReference>
<dbReference type="InterPro" id="IPR001789">
    <property type="entry name" value="Sig_transdc_resp-reg_receiver"/>
</dbReference>
<evidence type="ECO:0000256" key="10">
    <source>
        <dbReference type="ARBA" id="ARBA00023163"/>
    </source>
</evidence>
<keyword evidence="8" id="KW-0238">DNA-binding</keyword>
<dbReference type="InterPro" id="IPR003593">
    <property type="entry name" value="AAA+_ATPase"/>
</dbReference>
<sequence>MDNKIRIMIVDDELIVRESLLTWFEKYGHEMDTAASGLEALEKLEQKPFQVMFVDIKMPGMDGLELLEKVKEEYPEIMVVIITAYGSIESAVKAMRTGASDYLLKPFKPRQLSLVMERIFRQQKITSDYYYLKGHLEQITRFDNIIGQSAPMKKLYSLIPEVAQSDSSVLITGETGTGKELVAKAIHAKSPRAELPFIAINCGALPDTLMESELFGHKKGAFTGATHARKGFLEIVSGGTLFLDEIGDISAKMQIDLLRVLEDKKIFSVGSKTPVAVDFRLISATRQNLENRIMDGVFREDFYYRINVIKIHLPTLRERKDDIELLTVHFMEKYSHETTKHVDRIKPDAITLLKSYDWPGNVRELENAIERAVVLSKSRTLGAGDFSFLQPARAAVPIEQTLKAVQKEHILRILDEQDWQITRSAEILGINRVTLHKIIKRDNLKKRT</sequence>
<dbReference type="InterPro" id="IPR002197">
    <property type="entry name" value="HTH_Fis"/>
</dbReference>
<dbReference type="SUPFAM" id="SSF52540">
    <property type="entry name" value="P-loop containing nucleoside triphosphate hydrolases"/>
    <property type="match status" value="1"/>
</dbReference>
<dbReference type="FunFam" id="1.10.8.60:FF:000014">
    <property type="entry name" value="DNA-binding transcriptional regulator NtrC"/>
    <property type="match status" value="1"/>
</dbReference>
<reference evidence="15" key="1">
    <citation type="submission" date="2016-10" db="EMBL/GenBank/DDBJ databases">
        <authorList>
            <person name="Varghese N."/>
            <person name="Submissions S."/>
        </authorList>
    </citation>
    <scope>NUCLEOTIDE SEQUENCE [LARGE SCALE GENOMIC DNA]</scope>
    <source>
        <strain evidence="15">DSM 3384</strain>
    </source>
</reference>
<proteinExistence type="predicted"/>
<dbReference type="InterPro" id="IPR025662">
    <property type="entry name" value="Sigma_54_int_dom_ATP-bd_1"/>
</dbReference>
<evidence type="ECO:0000256" key="3">
    <source>
        <dbReference type="ARBA" id="ARBA00022553"/>
    </source>
</evidence>
<keyword evidence="7" id="KW-0805">Transcription regulation</keyword>
<dbReference type="GO" id="GO:0000160">
    <property type="term" value="P:phosphorelay signal transduction system"/>
    <property type="evidence" value="ECO:0007669"/>
    <property type="project" value="UniProtKB-KW"/>
</dbReference>
<evidence type="ECO:0000256" key="5">
    <source>
        <dbReference type="ARBA" id="ARBA00022840"/>
    </source>
</evidence>
<keyword evidence="10" id="KW-0804">Transcription</keyword>
<dbReference type="Gene3D" id="3.40.50.2300">
    <property type="match status" value="1"/>
</dbReference>
<dbReference type="InterPro" id="IPR011006">
    <property type="entry name" value="CheY-like_superfamily"/>
</dbReference>